<dbReference type="OrthoDB" id="10468931at2759"/>
<organism evidence="1 2">
    <name type="scientific">Triparma retinervis</name>
    <dbReference type="NCBI Taxonomy" id="2557542"/>
    <lineage>
        <taxon>Eukaryota</taxon>
        <taxon>Sar</taxon>
        <taxon>Stramenopiles</taxon>
        <taxon>Ochrophyta</taxon>
        <taxon>Bolidophyceae</taxon>
        <taxon>Parmales</taxon>
        <taxon>Triparmaceae</taxon>
        <taxon>Triparma</taxon>
    </lineage>
</organism>
<proteinExistence type="predicted"/>
<protein>
    <submittedName>
        <fullName evidence="1">Uncharacterized protein</fullName>
    </submittedName>
</protein>
<name>A0A9W7A272_9STRA</name>
<sequence>DPLEVLAQASKLRSEAAELEATRSTSGTPPVIQTGATEVEKRMNIAGSSWRLKFSLDSGGMVYGGDGGIVVFRPDGYTDWEGGDFSKVWGWDMEATSVVLEGGAGNEFLLLFSADVDPKRWGMVPEGVRSAWSEGSSGGGGKVYFTGEFGFTERGGFEFRKGTVTVKVEAGRKKLFGWLTVGIDKNILASFKRCGSFVLEPFDE</sequence>
<accession>A0A9W7A272</accession>
<dbReference type="EMBL" id="BRXZ01003760">
    <property type="protein sequence ID" value="GMH61328.1"/>
    <property type="molecule type" value="Genomic_DNA"/>
</dbReference>
<dbReference type="Proteomes" id="UP001165082">
    <property type="component" value="Unassembled WGS sequence"/>
</dbReference>
<evidence type="ECO:0000313" key="1">
    <source>
        <dbReference type="EMBL" id="GMH61328.1"/>
    </source>
</evidence>
<gene>
    <name evidence="1" type="ORF">TrRE_jg13526</name>
</gene>
<feature type="non-terminal residue" evidence="1">
    <location>
        <position position="1"/>
    </location>
</feature>
<keyword evidence="2" id="KW-1185">Reference proteome</keyword>
<reference evidence="1" key="1">
    <citation type="submission" date="2022-07" db="EMBL/GenBank/DDBJ databases">
        <title>Genome analysis of Parmales, a sister group of diatoms, reveals the evolutionary specialization of diatoms from phago-mixotrophs to photoautotrophs.</title>
        <authorList>
            <person name="Ban H."/>
            <person name="Sato S."/>
            <person name="Yoshikawa S."/>
            <person name="Kazumasa Y."/>
            <person name="Nakamura Y."/>
            <person name="Ichinomiya M."/>
            <person name="Saitoh K."/>
            <person name="Sato N."/>
            <person name="Blanc-Mathieu R."/>
            <person name="Endo H."/>
            <person name="Kuwata A."/>
            <person name="Ogata H."/>
        </authorList>
    </citation>
    <scope>NUCLEOTIDE SEQUENCE</scope>
</reference>
<dbReference type="AlphaFoldDB" id="A0A9W7A272"/>
<evidence type="ECO:0000313" key="2">
    <source>
        <dbReference type="Proteomes" id="UP001165082"/>
    </source>
</evidence>
<comment type="caution">
    <text evidence="1">The sequence shown here is derived from an EMBL/GenBank/DDBJ whole genome shotgun (WGS) entry which is preliminary data.</text>
</comment>